<dbReference type="EMBL" id="MT144666">
    <property type="protein sequence ID" value="QJH96904.1"/>
    <property type="molecule type" value="Genomic_DNA"/>
</dbReference>
<accession>A0A6M3K8H1</accession>
<name>A0A6M3K8H1_9ZZZZ</name>
<gene>
    <name evidence="1" type="ORF">MM415A01139_0013</name>
    <name evidence="2" type="ORF">TM448B00869_0030</name>
</gene>
<sequence length="109" mass="13578">MEEELEDQEEVRYGKAIDSLPATSLKMKELWKQEWLDAAKRYNRKKEEEPEDDKKYLRMYLEPILYPELEKEMTKEQWRAAYWKLRRKYRKECLGLDQFKLEQDSISHW</sequence>
<organism evidence="1">
    <name type="scientific">viral metagenome</name>
    <dbReference type="NCBI Taxonomy" id="1070528"/>
    <lineage>
        <taxon>unclassified sequences</taxon>
        <taxon>metagenomes</taxon>
        <taxon>organismal metagenomes</taxon>
    </lineage>
</organism>
<evidence type="ECO:0000313" key="1">
    <source>
        <dbReference type="EMBL" id="QJA78095.1"/>
    </source>
</evidence>
<dbReference type="EMBL" id="MT142320">
    <property type="protein sequence ID" value="QJA78095.1"/>
    <property type="molecule type" value="Genomic_DNA"/>
</dbReference>
<dbReference type="AlphaFoldDB" id="A0A6M3K8H1"/>
<protein>
    <submittedName>
        <fullName evidence="1">Uncharacterized protein</fullName>
    </submittedName>
</protein>
<reference evidence="1" key="1">
    <citation type="submission" date="2020-03" db="EMBL/GenBank/DDBJ databases">
        <title>The deep terrestrial virosphere.</title>
        <authorList>
            <person name="Holmfeldt K."/>
            <person name="Nilsson E."/>
            <person name="Simone D."/>
            <person name="Lopez-Fernandez M."/>
            <person name="Wu X."/>
            <person name="de Brujin I."/>
            <person name="Lundin D."/>
            <person name="Andersson A."/>
            <person name="Bertilsson S."/>
            <person name="Dopson M."/>
        </authorList>
    </citation>
    <scope>NUCLEOTIDE SEQUENCE</scope>
    <source>
        <strain evidence="1">MM415A01139</strain>
        <strain evidence="2">TM448B00869</strain>
    </source>
</reference>
<proteinExistence type="predicted"/>
<evidence type="ECO:0000313" key="2">
    <source>
        <dbReference type="EMBL" id="QJH96904.1"/>
    </source>
</evidence>